<accession>A0A2Z5JD21</accession>
<dbReference type="EMBL" id="CP027306">
    <property type="protein sequence ID" value="AXE78288.1"/>
    <property type="molecule type" value="Genomic_DNA"/>
</dbReference>
<protein>
    <recommendedName>
        <fullName evidence="1">DUF5753 domain-containing protein</fullName>
    </recommendedName>
</protein>
<dbReference type="AlphaFoldDB" id="A0A2Z5JD21"/>
<name>A0A2Z5JD21_STRAR</name>
<evidence type="ECO:0000259" key="1">
    <source>
        <dbReference type="Pfam" id="PF19054"/>
    </source>
</evidence>
<dbReference type="InterPro" id="IPR043917">
    <property type="entry name" value="DUF5753"/>
</dbReference>
<dbReference type="Pfam" id="PF19054">
    <property type="entry name" value="DUF5753"/>
    <property type="match status" value="1"/>
</dbReference>
<reference evidence="2 3" key="1">
    <citation type="journal article" date="2018" name="Front. Microbiol.">
        <title>Genome Sequencing of Streptomyces atratus SCSIOZH16 and Activation Production of Nocardamine via Metabolic Engineering.</title>
        <authorList>
            <person name="Li Y."/>
            <person name="Zhang C."/>
            <person name="Liu C."/>
            <person name="Ju J."/>
            <person name="Ma J."/>
        </authorList>
    </citation>
    <scope>NUCLEOTIDE SEQUENCE [LARGE SCALE GENOMIC DNA]</scope>
    <source>
        <strain evidence="2 3">SCSIO_ZH16</strain>
    </source>
</reference>
<evidence type="ECO:0000313" key="2">
    <source>
        <dbReference type="EMBL" id="AXE78288.1"/>
    </source>
</evidence>
<proteinExistence type="predicted"/>
<dbReference type="Proteomes" id="UP000252698">
    <property type="component" value="Chromosome"/>
</dbReference>
<evidence type="ECO:0000313" key="3">
    <source>
        <dbReference type="Proteomes" id="UP000252698"/>
    </source>
</evidence>
<sequence length="75" mass="8086">MPTHREEHPGTGGLIEVLKFPDGSAVGRSEGAFGGRPVSDPKQLRILGLRYGMIRAQALSPRESLAFIEQVLGET</sequence>
<gene>
    <name evidence="2" type="ORF">C5746_16640</name>
</gene>
<feature type="domain" description="DUF5753" evidence="1">
    <location>
        <begin position="1"/>
        <end position="70"/>
    </location>
</feature>
<dbReference type="KEGG" id="sata:C5746_16640"/>
<organism evidence="2 3">
    <name type="scientific">Streptomyces atratus</name>
    <dbReference type="NCBI Taxonomy" id="1893"/>
    <lineage>
        <taxon>Bacteria</taxon>
        <taxon>Bacillati</taxon>
        <taxon>Actinomycetota</taxon>
        <taxon>Actinomycetes</taxon>
        <taxon>Kitasatosporales</taxon>
        <taxon>Streptomycetaceae</taxon>
        <taxon>Streptomyces</taxon>
    </lineage>
</organism>